<dbReference type="GO" id="GO:0003677">
    <property type="term" value="F:DNA binding"/>
    <property type="evidence" value="ECO:0007669"/>
    <property type="project" value="InterPro"/>
</dbReference>
<evidence type="ECO:0000313" key="2">
    <source>
        <dbReference type="EMBL" id="MBD4336971.1"/>
    </source>
</evidence>
<dbReference type="CDD" id="cd00093">
    <property type="entry name" value="HTH_XRE"/>
    <property type="match status" value="1"/>
</dbReference>
<dbReference type="AlphaFoldDB" id="A0A8I0L7B6"/>
<name>A0A8I0L7B6_XANCI</name>
<gene>
    <name evidence="2" type="ORF">GUH15_13065</name>
</gene>
<dbReference type="InterPro" id="IPR010982">
    <property type="entry name" value="Lambda_DNA-bd_dom_sf"/>
</dbReference>
<comment type="caution">
    <text evidence="2">The sequence shown here is derived from an EMBL/GenBank/DDBJ whole genome shotgun (WGS) entry which is preliminary data.</text>
</comment>
<protein>
    <submittedName>
        <fullName evidence="2">DUF739 family protein</fullName>
    </submittedName>
</protein>
<evidence type="ECO:0000259" key="1">
    <source>
        <dbReference type="PROSITE" id="PS50943"/>
    </source>
</evidence>
<dbReference type="Gene3D" id="1.10.260.40">
    <property type="entry name" value="lambda repressor-like DNA-binding domains"/>
    <property type="match status" value="1"/>
</dbReference>
<reference evidence="2" key="1">
    <citation type="submission" date="2020-01" db="EMBL/GenBank/DDBJ databases">
        <authorList>
            <person name="Richard D."/>
        </authorList>
    </citation>
    <scope>NUCLEOTIDE SEQUENCE</scope>
    <source>
        <strain evidence="2">JP541</strain>
    </source>
</reference>
<dbReference type="PROSITE" id="PS50943">
    <property type="entry name" value="HTH_CROC1"/>
    <property type="match status" value="1"/>
</dbReference>
<dbReference type="InterPro" id="IPR001387">
    <property type="entry name" value="Cro/C1-type_HTH"/>
</dbReference>
<accession>A0A8I0L7B6</accession>
<dbReference type="Proteomes" id="UP000653002">
    <property type="component" value="Unassembled WGS sequence"/>
</dbReference>
<dbReference type="EMBL" id="JAABFR010001031">
    <property type="protein sequence ID" value="MBD4336971.1"/>
    <property type="molecule type" value="Genomic_DNA"/>
</dbReference>
<organism evidence="2 3">
    <name type="scientific">Xanthomonas citri pv. citri</name>
    <dbReference type="NCBI Taxonomy" id="611301"/>
    <lineage>
        <taxon>Bacteria</taxon>
        <taxon>Pseudomonadati</taxon>
        <taxon>Pseudomonadota</taxon>
        <taxon>Gammaproteobacteria</taxon>
        <taxon>Lysobacterales</taxon>
        <taxon>Lysobacteraceae</taxon>
        <taxon>Xanthomonas</taxon>
    </lineage>
</organism>
<sequence>LGRIRARGMTQSDVAQKIGISPTTLNKKLRGHTDFTQTEIRDLCRVLAIPDAEIPAYFFAAKL</sequence>
<dbReference type="SMART" id="SM00530">
    <property type="entry name" value="HTH_XRE"/>
    <property type="match status" value="1"/>
</dbReference>
<evidence type="ECO:0000313" key="3">
    <source>
        <dbReference type="Proteomes" id="UP000653002"/>
    </source>
</evidence>
<feature type="domain" description="HTH cro/C1-type" evidence="1">
    <location>
        <begin position="6"/>
        <end position="54"/>
    </location>
</feature>
<dbReference type="SUPFAM" id="SSF47413">
    <property type="entry name" value="lambda repressor-like DNA-binding domains"/>
    <property type="match status" value="1"/>
</dbReference>
<proteinExistence type="predicted"/>
<feature type="non-terminal residue" evidence="2">
    <location>
        <position position="1"/>
    </location>
</feature>
<dbReference type="Pfam" id="PF01381">
    <property type="entry name" value="HTH_3"/>
    <property type="match status" value="1"/>
</dbReference>